<reference evidence="16" key="1">
    <citation type="submission" date="2016-10" db="EMBL/GenBank/DDBJ databases">
        <authorList>
            <person name="Varghese N."/>
            <person name="Submissions S."/>
        </authorList>
    </citation>
    <scope>NUCLEOTIDE SEQUENCE [LARGE SCALE GENOMIC DNA]</scope>
    <source>
        <strain evidence="16">AAP</strain>
    </source>
</reference>
<evidence type="ECO:0000256" key="11">
    <source>
        <dbReference type="RuleBase" id="RU003357"/>
    </source>
</evidence>
<evidence type="ECO:0000256" key="7">
    <source>
        <dbReference type="ARBA" id="ARBA00023077"/>
    </source>
</evidence>
<evidence type="ECO:0000313" key="15">
    <source>
        <dbReference type="EMBL" id="SDL10523.1"/>
    </source>
</evidence>
<dbReference type="Gene3D" id="2.170.130.10">
    <property type="entry name" value="TonB-dependent receptor, plug domain"/>
    <property type="match status" value="1"/>
</dbReference>
<dbReference type="GO" id="GO:0015889">
    <property type="term" value="P:cobalamin transport"/>
    <property type="evidence" value="ECO:0007669"/>
    <property type="project" value="TreeGrafter"/>
</dbReference>
<dbReference type="GO" id="GO:0009279">
    <property type="term" value="C:cell outer membrane"/>
    <property type="evidence" value="ECO:0007669"/>
    <property type="project" value="UniProtKB-SubCell"/>
</dbReference>
<evidence type="ECO:0000256" key="4">
    <source>
        <dbReference type="ARBA" id="ARBA00022692"/>
    </source>
</evidence>
<dbReference type="Pfam" id="PF07715">
    <property type="entry name" value="Plug"/>
    <property type="match status" value="1"/>
</dbReference>
<keyword evidence="8 10" id="KW-0472">Membrane</keyword>
<sequence>MAAFARQPGDRPESTVQANKHDAVRVSTASKGLSMNAPLSSRGLAAFALAALPLAVQAQSSPASPADEPSDAQQLNPVVVTAALAPRTADETLSSVSVLDEATLRRQDPTSVTDLLRGQPGVDVTTNGSFGKNSSVYLRGTGNDQNVLLIDGIRLRSATAGGAAWHYLDPRMFQRAEIVRGPRGSLFGADAVGGVVQLFTHDAEEGGPHPRISAGGGSFNTQRYSAGFSGSEGGTRYSFAGSHFSTDGTPVRRGGDDKGYDNTTALARMSHTFGDGSEVGVLALRARGSNEFDGGESDFVQQVAGVYTELPITAQWTSRLTLSEARDELDSLDDFGDSIIDTRTQTLRWQNTLDLGMHELIAGAEYSEDRVSGSNDYAVDSRDNVAVFAQGLLDFAPFAVQASLRYDDNQAYGEEVTGGLALGYDLDDRHTLRASYGTAFKAPSFNDLYFPGFGNPDLEAETSETVELGVRGQYARWFWDSALYQTDIDNLIAGQRGELTTNIPTTRIRGIELSAGAELDDWTLAAALTYSDPENRATGKRIQRRASQSLRLDADRELGDWSLGGSWIVQNHRYNDAENEERIGGYGLVNLRAGWQFAPLWSARLTVENALDKDYVTTRFFDGDDYLSAGRAAFVSVHFGH</sequence>
<evidence type="ECO:0000259" key="13">
    <source>
        <dbReference type="Pfam" id="PF00593"/>
    </source>
</evidence>
<evidence type="ECO:0000256" key="12">
    <source>
        <dbReference type="SAM" id="MobiDB-lite"/>
    </source>
</evidence>
<feature type="domain" description="TonB-dependent receptor plug" evidence="14">
    <location>
        <begin position="90"/>
        <end position="195"/>
    </location>
</feature>
<dbReference type="PROSITE" id="PS52016">
    <property type="entry name" value="TONB_DEPENDENT_REC_3"/>
    <property type="match status" value="1"/>
</dbReference>
<keyword evidence="7 11" id="KW-0798">TonB box</keyword>
<evidence type="ECO:0000256" key="1">
    <source>
        <dbReference type="ARBA" id="ARBA00004571"/>
    </source>
</evidence>
<evidence type="ECO:0000256" key="8">
    <source>
        <dbReference type="ARBA" id="ARBA00023136"/>
    </source>
</evidence>
<comment type="subcellular location">
    <subcellularLocation>
        <location evidence="1 10">Cell outer membrane</location>
        <topology evidence="1 10">Multi-pass membrane protein</topology>
    </subcellularLocation>
</comment>
<dbReference type="InterPro" id="IPR036942">
    <property type="entry name" value="Beta-barrel_TonB_sf"/>
</dbReference>
<evidence type="ECO:0000256" key="10">
    <source>
        <dbReference type="PROSITE-ProRule" id="PRU01360"/>
    </source>
</evidence>
<dbReference type="GO" id="GO:0006811">
    <property type="term" value="P:monoatomic ion transport"/>
    <property type="evidence" value="ECO:0007669"/>
    <property type="project" value="UniProtKB-KW"/>
</dbReference>
<comment type="similarity">
    <text evidence="10 11">Belongs to the TonB-dependent receptor family.</text>
</comment>
<dbReference type="Pfam" id="PF00593">
    <property type="entry name" value="TonB_dep_Rec_b-barrel"/>
    <property type="match status" value="1"/>
</dbReference>
<keyword evidence="16" id="KW-1185">Reference proteome</keyword>
<name>A0A1G9HDF5_9GAMM</name>
<organism evidence="15 16">
    <name type="scientific">Franzmannia pantelleriensis</name>
    <dbReference type="NCBI Taxonomy" id="48727"/>
    <lineage>
        <taxon>Bacteria</taxon>
        <taxon>Pseudomonadati</taxon>
        <taxon>Pseudomonadota</taxon>
        <taxon>Gammaproteobacteria</taxon>
        <taxon>Oceanospirillales</taxon>
        <taxon>Halomonadaceae</taxon>
        <taxon>Franzmannia</taxon>
    </lineage>
</organism>
<dbReference type="InterPro" id="IPR000531">
    <property type="entry name" value="Beta-barrel_TonB"/>
</dbReference>
<dbReference type="InterPro" id="IPR037066">
    <property type="entry name" value="Plug_dom_sf"/>
</dbReference>
<proteinExistence type="inferred from homology"/>
<feature type="domain" description="TonB-dependent receptor-like beta-barrel" evidence="13">
    <location>
        <begin position="217"/>
        <end position="609"/>
    </location>
</feature>
<dbReference type="CDD" id="cd01347">
    <property type="entry name" value="ligand_gated_channel"/>
    <property type="match status" value="1"/>
</dbReference>
<evidence type="ECO:0000256" key="9">
    <source>
        <dbReference type="ARBA" id="ARBA00023237"/>
    </source>
</evidence>
<evidence type="ECO:0000256" key="3">
    <source>
        <dbReference type="ARBA" id="ARBA00022452"/>
    </source>
</evidence>
<feature type="region of interest" description="Disordered" evidence="12">
    <location>
        <begin position="1"/>
        <end position="23"/>
    </location>
</feature>
<dbReference type="EMBL" id="FNGH01000002">
    <property type="protein sequence ID" value="SDL10523.1"/>
    <property type="molecule type" value="Genomic_DNA"/>
</dbReference>
<evidence type="ECO:0000259" key="14">
    <source>
        <dbReference type="Pfam" id="PF07715"/>
    </source>
</evidence>
<keyword evidence="2 10" id="KW-0813">Transport</keyword>
<evidence type="ECO:0000256" key="6">
    <source>
        <dbReference type="ARBA" id="ARBA00023065"/>
    </source>
</evidence>
<keyword evidence="9 10" id="KW-0998">Cell outer membrane</keyword>
<dbReference type="PANTHER" id="PTHR30069">
    <property type="entry name" value="TONB-DEPENDENT OUTER MEMBRANE RECEPTOR"/>
    <property type="match status" value="1"/>
</dbReference>
<protein>
    <submittedName>
        <fullName evidence="15">Vitamin B12 transporter</fullName>
    </submittedName>
</protein>
<evidence type="ECO:0000256" key="2">
    <source>
        <dbReference type="ARBA" id="ARBA00022448"/>
    </source>
</evidence>
<evidence type="ECO:0000313" key="16">
    <source>
        <dbReference type="Proteomes" id="UP000199107"/>
    </source>
</evidence>
<evidence type="ECO:0000256" key="5">
    <source>
        <dbReference type="ARBA" id="ARBA00022729"/>
    </source>
</evidence>
<accession>A0A1G9HDF5</accession>
<dbReference type="Gene3D" id="2.40.170.20">
    <property type="entry name" value="TonB-dependent receptor, beta-barrel domain"/>
    <property type="match status" value="1"/>
</dbReference>
<gene>
    <name evidence="15" type="ORF">SAMN05192555_102421</name>
</gene>
<keyword evidence="4 10" id="KW-0812">Transmembrane</keyword>
<dbReference type="SUPFAM" id="SSF56935">
    <property type="entry name" value="Porins"/>
    <property type="match status" value="1"/>
</dbReference>
<keyword evidence="6" id="KW-0406">Ion transport</keyword>
<dbReference type="InterPro" id="IPR039426">
    <property type="entry name" value="TonB-dep_rcpt-like"/>
</dbReference>
<keyword evidence="5" id="KW-0732">Signal</keyword>
<keyword evidence="3 10" id="KW-1134">Transmembrane beta strand</keyword>
<dbReference type="AlphaFoldDB" id="A0A1G9HDF5"/>
<feature type="compositionally biased region" description="Basic and acidic residues" evidence="12">
    <location>
        <begin position="8"/>
        <end position="23"/>
    </location>
</feature>
<dbReference type="STRING" id="48727.SAMN05192555_102421"/>
<dbReference type="PANTHER" id="PTHR30069:SF53">
    <property type="entry name" value="COLICIN I RECEPTOR-RELATED"/>
    <property type="match status" value="1"/>
</dbReference>
<dbReference type="InterPro" id="IPR012910">
    <property type="entry name" value="Plug_dom"/>
</dbReference>
<dbReference type="Proteomes" id="UP000199107">
    <property type="component" value="Unassembled WGS sequence"/>
</dbReference>